<dbReference type="OrthoDB" id="1367514at2"/>
<comment type="caution">
    <text evidence="1">The sequence shown here is derived from an EMBL/GenBank/DDBJ whole genome shotgun (WGS) entry which is preliminary data.</text>
</comment>
<dbReference type="EMBL" id="JRLW01000008">
    <property type="protein sequence ID" value="KGO89461.1"/>
    <property type="molecule type" value="Genomic_DNA"/>
</dbReference>
<keyword evidence="2" id="KW-1185">Reference proteome</keyword>
<dbReference type="STRING" id="1121899.GCA_000430025_00463"/>
<dbReference type="Proteomes" id="UP000030121">
    <property type="component" value="Unassembled WGS sequence"/>
</dbReference>
<dbReference type="AlphaFoldDB" id="A0A0A2MCV8"/>
<sequence>MNKFLFAFVLLFFTFLSVAQKKEMSYYFNQVIKNNYKDYGIKFNGSTINFRNQKDSTYLLQISINGSKKEATISDLKNRLLIKFDVDFDYKNISDLHKLSNSKLYTKVGYGKIKHFKNTREEFEFVNDTVTNKKIIHLTQFKNKTSKKIVNEHYYFFGKNQNLTNTSKKSLKHYLANKYNIIFENDENLEKILHLKDGKISSETEILYIEETDFNFTFKIDEVFPKHTNN</sequence>
<name>A0A0A2MCV8_9FLAO</name>
<accession>A0A0A2MCV8</accession>
<reference evidence="1 2" key="1">
    <citation type="submission" date="2013-09" db="EMBL/GenBank/DDBJ databases">
        <authorList>
            <person name="Zeng Z."/>
            <person name="Chen C."/>
        </authorList>
    </citation>
    <scope>NUCLEOTIDE SEQUENCE [LARGE SCALE GENOMIC DNA]</scope>
    <source>
        <strain evidence="1 2">GH29-5</strain>
    </source>
</reference>
<dbReference type="RefSeq" id="WP_026979259.1">
    <property type="nucleotide sequence ID" value="NZ_AUCZ01000003.1"/>
</dbReference>
<protein>
    <submittedName>
        <fullName evidence="1">Uncharacterized protein</fullName>
    </submittedName>
</protein>
<organism evidence="1 2">
    <name type="scientific">Flavobacterium suncheonense GH29-5 = DSM 17707</name>
    <dbReference type="NCBI Taxonomy" id="1121899"/>
    <lineage>
        <taxon>Bacteria</taxon>
        <taxon>Pseudomonadati</taxon>
        <taxon>Bacteroidota</taxon>
        <taxon>Flavobacteriia</taxon>
        <taxon>Flavobacteriales</taxon>
        <taxon>Flavobacteriaceae</taxon>
        <taxon>Flavobacterium</taxon>
    </lineage>
</organism>
<evidence type="ECO:0000313" key="1">
    <source>
        <dbReference type="EMBL" id="KGO89461.1"/>
    </source>
</evidence>
<gene>
    <name evidence="1" type="ORF">Q764_06705</name>
</gene>
<proteinExistence type="predicted"/>
<evidence type="ECO:0000313" key="2">
    <source>
        <dbReference type="Proteomes" id="UP000030121"/>
    </source>
</evidence>